<protein>
    <recommendedName>
        <fullName evidence="7">ATP-dependent RNA helicase</fullName>
        <ecNumber evidence="7">3.6.4.13</ecNumber>
    </recommendedName>
</protein>
<feature type="region of interest" description="Disordered" evidence="8">
    <location>
        <begin position="1005"/>
        <end position="1039"/>
    </location>
</feature>
<dbReference type="GO" id="GO:0005730">
    <property type="term" value="C:nucleolus"/>
    <property type="evidence" value="ECO:0000318"/>
    <property type="project" value="GO_Central"/>
</dbReference>
<evidence type="ECO:0000256" key="2">
    <source>
        <dbReference type="ARBA" id="ARBA00022801"/>
    </source>
</evidence>
<feature type="domain" description="DEAD-box RNA helicase Q" evidence="11">
    <location>
        <begin position="444"/>
        <end position="472"/>
    </location>
</feature>
<dbReference type="PROSITE" id="PS51194">
    <property type="entry name" value="HELICASE_CTER"/>
    <property type="match status" value="1"/>
</dbReference>
<evidence type="ECO:0000256" key="6">
    <source>
        <dbReference type="PROSITE-ProRule" id="PRU00552"/>
    </source>
</evidence>
<evidence type="ECO:0000256" key="7">
    <source>
        <dbReference type="RuleBase" id="RU365068"/>
    </source>
</evidence>
<dbReference type="EMBL" id="DF237070">
    <property type="protein sequence ID" value="GAQ82707.1"/>
    <property type="molecule type" value="Genomic_DNA"/>
</dbReference>
<dbReference type="SMART" id="SM00490">
    <property type="entry name" value="HELICc"/>
    <property type="match status" value="1"/>
</dbReference>
<keyword evidence="5 7" id="KW-0694">RNA-binding</keyword>
<feature type="compositionally biased region" description="Basic residues" evidence="8">
    <location>
        <begin position="229"/>
        <end position="238"/>
    </location>
</feature>
<dbReference type="Pfam" id="PF00270">
    <property type="entry name" value="DEAD"/>
    <property type="match status" value="1"/>
</dbReference>
<dbReference type="SUPFAM" id="SSF52540">
    <property type="entry name" value="P-loop containing nucleoside triphosphate hydrolases"/>
    <property type="match status" value="1"/>
</dbReference>
<feature type="region of interest" description="Disordered" evidence="8">
    <location>
        <begin position="1"/>
        <end position="30"/>
    </location>
</feature>
<dbReference type="GO" id="GO:0003724">
    <property type="term" value="F:RNA helicase activity"/>
    <property type="evidence" value="ECO:0007669"/>
    <property type="project" value="UniProtKB-EC"/>
</dbReference>
<dbReference type="InterPro" id="IPR011545">
    <property type="entry name" value="DEAD/DEAH_box_helicase_dom"/>
</dbReference>
<dbReference type="Gene3D" id="3.40.50.300">
    <property type="entry name" value="P-loop containing nucleotide triphosphate hydrolases"/>
    <property type="match status" value="2"/>
</dbReference>
<comment type="function">
    <text evidence="7">RNA helicase.</text>
</comment>
<accession>A0A1Y1I1T6</accession>
<feature type="region of interest" description="Disordered" evidence="8">
    <location>
        <begin position="518"/>
        <end position="540"/>
    </location>
</feature>
<dbReference type="PROSITE" id="PS00039">
    <property type="entry name" value="DEAD_ATP_HELICASE"/>
    <property type="match status" value="1"/>
</dbReference>
<dbReference type="GO" id="GO:0003723">
    <property type="term" value="F:RNA binding"/>
    <property type="evidence" value="ECO:0007669"/>
    <property type="project" value="UniProtKB-UniRule"/>
</dbReference>
<feature type="domain" description="Helicase C-terminal" evidence="10">
    <location>
        <begin position="749"/>
        <end position="898"/>
    </location>
</feature>
<evidence type="ECO:0000259" key="9">
    <source>
        <dbReference type="PROSITE" id="PS51192"/>
    </source>
</evidence>
<feature type="compositionally biased region" description="Basic and acidic residues" evidence="8">
    <location>
        <begin position="518"/>
        <end position="536"/>
    </location>
</feature>
<evidence type="ECO:0000313" key="13">
    <source>
        <dbReference type="Proteomes" id="UP000054558"/>
    </source>
</evidence>
<evidence type="ECO:0000256" key="3">
    <source>
        <dbReference type="ARBA" id="ARBA00022806"/>
    </source>
</evidence>
<dbReference type="InterPro" id="IPR014014">
    <property type="entry name" value="RNA_helicase_DEAD_Q_motif"/>
</dbReference>
<dbReference type="PROSITE" id="PS51195">
    <property type="entry name" value="Q_MOTIF"/>
    <property type="match status" value="1"/>
</dbReference>
<proteinExistence type="inferred from homology"/>
<dbReference type="GO" id="GO:0005524">
    <property type="term" value="F:ATP binding"/>
    <property type="evidence" value="ECO:0007669"/>
    <property type="project" value="UniProtKB-UniRule"/>
</dbReference>
<dbReference type="AlphaFoldDB" id="A0A1Y1I1T6"/>
<keyword evidence="13" id="KW-1185">Reference proteome</keyword>
<dbReference type="Pfam" id="PF00271">
    <property type="entry name" value="Helicase_C"/>
    <property type="match status" value="1"/>
</dbReference>
<keyword evidence="2 7" id="KW-0378">Hydrolase</keyword>
<evidence type="ECO:0000259" key="11">
    <source>
        <dbReference type="PROSITE" id="PS51195"/>
    </source>
</evidence>
<reference evidence="12 13" key="1">
    <citation type="journal article" date="2014" name="Nat. Commun.">
        <title>Klebsormidium flaccidum genome reveals primary factors for plant terrestrial adaptation.</title>
        <authorList>
            <person name="Hori K."/>
            <person name="Maruyama F."/>
            <person name="Fujisawa T."/>
            <person name="Togashi T."/>
            <person name="Yamamoto N."/>
            <person name="Seo M."/>
            <person name="Sato S."/>
            <person name="Yamada T."/>
            <person name="Mori H."/>
            <person name="Tajima N."/>
            <person name="Moriyama T."/>
            <person name="Ikeuchi M."/>
            <person name="Watanabe M."/>
            <person name="Wada H."/>
            <person name="Kobayashi K."/>
            <person name="Saito M."/>
            <person name="Masuda T."/>
            <person name="Sasaki-Sekimoto Y."/>
            <person name="Mashiguchi K."/>
            <person name="Awai K."/>
            <person name="Shimojima M."/>
            <person name="Masuda S."/>
            <person name="Iwai M."/>
            <person name="Nobusawa T."/>
            <person name="Narise T."/>
            <person name="Kondo S."/>
            <person name="Saito H."/>
            <person name="Sato R."/>
            <person name="Murakawa M."/>
            <person name="Ihara Y."/>
            <person name="Oshima-Yamada Y."/>
            <person name="Ohtaka K."/>
            <person name="Satoh M."/>
            <person name="Sonobe K."/>
            <person name="Ishii M."/>
            <person name="Ohtani R."/>
            <person name="Kanamori-Sato M."/>
            <person name="Honoki R."/>
            <person name="Miyazaki D."/>
            <person name="Mochizuki H."/>
            <person name="Umetsu J."/>
            <person name="Higashi K."/>
            <person name="Shibata D."/>
            <person name="Kamiya Y."/>
            <person name="Sato N."/>
            <person name="Nakamura Y."/>
            <person name="Tabata S."/>
            <person name="Ida S."/>
            <person name="Kurokawa K."/>
            <person name="Ohta H."/>
        </authorList>
    </citation>
    <scope>NUCLEOTIDE SEQUENCE [LARGE SCALE GENOMIC DNA]</scope>
    <source>
        <strain evidence="12 13">NIES-2285</strain>
    </source>
</reference>
<sequence length="1039" mass="111171">MARKKTKPTEAPEADAAEPPQEGTKGVIWGQQVKKPKTAGWVEQLDWHDASPASFDEFLTGAEEGGFMGLEEIDGEIFDNYVGGAKKGTPKDGKKRKAEEALESAVGAKGVVTEKAAKKKKGAKLDVAAASVENAPEDTESAPGKNFAPAKAAAKLGGKTGKAGMDGTKEATDGKGKGKDKKGDAMEKASKPVSGAAAKENGLGSVAASVKSEKAQKPKAKKMTSSEIKKRKKEKRRQRLEQQRAGSKLDPGLFRGVKTETVEMVEEGGAEDLESAGMEADAGEAPGGASGLDGAMTGGEAKVEEEKSAPREAKLSKREKAKKAKGKEAGENGGPVAAPTGTKPEEDTEGQTASGPRLVGPSGKKGSAKKPEGTVSQRGEGTANQQSKNGGLETDEKVQKKKRKILETGADDGPGNEGEEEEEEIGEERRGSGGAAGTPECDVSAWEEFGLHPLLLKGLAKLGFSQPTEIQKQCIPAALTQGKDLVGAAETGSGKTLAFGLPILHRLLQIEEKERKLAEADRAQRKRNGPDADGKKRGSPLRALIMTPTRELALQVCSHLKAAAQETSIRIVAIVGGMAVPKQQRLLRSRPAVVVGTPGRLWELISEGEQHLLQVDDLRFFVLDEADRMVEKGHFKELQSIIDTLPKQGGAPPAESDPPEEDTVAETPQTKHVAQRQTFVFSATLMVPPSLKKKLKGAGKAPMRREQGQVAALIERAGLSRRAAIVDLTRASIVAAKLEEAAIECLETEKDAYLYYLLKMHPSRTIVFCTAISAVRRIAALLQLLQVRSWPLHAQMQQRQRFKAMDRFKKEEHGVLVATDVAARGLDIVGIRCVIHYQLPLSTEIYVHRSGRTARAATDGVSVAIVSPSERPKLNALCKALGKESGLPDFPVNQAYMPAVLERVKLAIKVDGSLRQQQQTKAKRTWLEKHAEELGIELDADELEAQSRTSKKGKVRIDDDKAPAPGDAKTLEAKLRALVKQPLQPRAMHHTYLAGSGISAETVKQLQQAVQRPDGSGAGAIGSLGEEALDALRNKRAKR</sequence>
<organism evidence="12 13">
    <name type="scientific">Klebsormidium nitens</name>
    <name type="common">Green alga</name>
    <name type="synonym">Ulothrix nitens</name>
    <dbReference type="NCBI Taxonomy" id="105231"/>
    <lineage>
        <taxon>Eukaryota</taxon>
        <taxon>Viridiplantae</taxon>
        <taxon>Streptophyta</taxon>
        <taxon>Klebsormidiophyceae</taxon>
        <taxon>Klebsormidiales</taxon>
        <taxon>Klebsormidiaceae</taxon>
        <taxon>Klebsormidium</taxon>
    </lineage>
</organism>
<evidence type="ECO:0000256" key="8">
    <source>
        <dbReference type="SAM" id="MobiDB-lite"/>
    </source>
</evidence>
<evidence type="ECO:0000256" key="5">
    <source>
        <dbReference type="ARBA" id="ARBA00022884"/>
    </source>
</evidence>
<dbReference type="PANTHER" id="PTHR24031">
    <property type="entry name" value="RNA HELICASE"/>
    <property type="match status" value="1"/>
</dbReference>
<evidence type="ECO:0000256" key="4">
    <source>
        <dbReference type="ARBA" id="ARBA00022840"/>
    </source>
</evidence>
<feature type="region of interest" description="Disordered" evidence="8">
    <location>
        <begin position="646"/>
        <end position="670"/>
    </location>
</feature>
<feature type="compositionally biased region" description="Acidic residues" evidence="8">
    <location>
        <begin position="417"/>
        <end position="426"/>
    </location>
</feature>
<dbReference type="EC" id="3.6.4.13" evidence="7"/>
<evidence type="ECO:0000313" key="12">
    <source>
        <dbReference type="EMBL" id="GAQ82707.1"/>
    </source>
</evidence>
<keyword evidence="1 7" id="KW-0547">Nucleotide-binding</keyword>
<feature type="compositionally biased region" description="Low complexity" evidence="8">
    <location>
        <begin position="142"/>
        <end position="157"/>
    </location>
</feature>
<comment type="catalytic activity">
    <reaction evidence="7">
        <text>ATP + H2O = ADP + phosphate + H(+)</text>
        <dbReference type="Rhea" id="RHEA:13065"/>
        <dbReference type="ChEBI" id="CHEBI:15377"/>
        <dbReference type="ChEBI" id="CHEBI:15378"/>
        <dbReference type="ChEBI" id="CHEBI:30616"/>
        <dbReference type="ChEBI" id="CHEBI:43474"/>
        <dbReference type="ChEBI" id="CHEBI:456216"/>
        <dbReference type="EC" id="3.6.4.13"/>
    </reaction>
</comment>
<evidence type="ECO:0000256" key="1">
    <source>
        <dbReference type="ARBA" id="ARBA00022741"/>
    </source>
</evidence>
<gene>
    <name evidence="12" type="ORF">KFL_001210010</name>
</gene>
<dbReference type="InterPro" id="IPR014001">
    <property type="entry name" value="Helicase_ATP-bd"/>
</dbReference>
<feature type="compositionally biased region" description="Basic and acidic residues" evidence="8">
    <location>
        <begin position="301"/>
        <end position="318"/>
    </location>
</feature>
<dbReference type="Proteomes" id="UP000054558">
    <property type="component" value="Unassembled WGS sequence"/>
</dbReference>
<feature type="region of interest" description="Disordered" evidence="8">
    <location>
        <begin position="945"/>
        <end position="967"/>
    </location>
</feature>
<keyword evidence="4 7" id="KW-0067">ATP-binding</keyword>
<dbReference type="GO" id="GO:0016787">
    <property type="term" value="F:hydrolase activity"/>
    <property type="evidence" value="ECO:0007669"/>
    <property type="project" value="UniProtKB-KW"/>
</dbReference>
<feature type="compositionally biased region" description="Basic and acidic residues" evidence="8">
    <location>
        <begin position="167"/>
        <end position="190"/>
    </location>
</feature>
<feature type="compositionally biased region" description="Polar residues" evidence="8">
    <location>
        <begin position="374"/>
        <end position="389"/>
    </location>
</feature>
<name>A0A1Y1I1T6_KLENI</name>
<dbReference type="CDD" id="cd18787">
    <property type="entry name" value="SF2_C_DEAD"/>
    <property type="match status" value="1"/>
</dbReference>
<dbReference type="STRING" id="105231.A0A1Y1I1T6"/>
<feature type="compositionally biased region" description="Acidic residues" evidence="8">
    <location>
        <begin position="263"/>
        <end position="274"/>
    </location>
</feature>
<evidence type="ECO:0000259" key="10">
    <source>
        <dbReference type="PROSITE" id="PS51194"/>
    </source>
</evidence>
<keyword evidence="3 7" id="KW-0347">Helicase</keyword>
<dbReference type="SMART" id="SM00487">
    <property type="entry name" value="DEXDc"/>
    <property type="match status" value="1"/>
</dbReference>
<feature type="short sequence motif" description="Q motif" evidence="6">
    <location>
        <begin position="444"/>
        <end position="472"/>
    </location>
</feature>
<dbReference type="PROSITE" id="PS51192">
    <property type="entry name" value="HELICASE_ATP_BIND_1"/>
    <property type="match status" value="1"/>
</dbReference>
<dbReference type="InterPro" id="IPR000629">
    <property type="entry name" value="RNA-helicase_DEAD-box_CS"/>
</dbReference>
<feature type="domain" description="Helicase ATP-binding" evidence="9">
    <location>
        <begin position="476"/>
        <end position="685"/>
    </location>
</feature>
<dbReference type="CDD" id="cd17946">
    <property type="entry name" value="DEADc_DDX24"/>
    <property type="match status" value="1"/>
</dbReference>
<dbReference type="OrthoDB" id="4310724at2759"/>
<comment type="domain">
    <text evidence="7">The Q motif is unique to and characteristic of the DEAD box family of RNA helicases and controls ATP binding and hydrolysis.</text>
</comment>
<comment type="similarity">
    <text evidence="7">Belongs to the DEAD box helicase family.</text>
</comment>
<dbReference type="InterPro" id="IPR001650">
    <property type="entry name" value="Helicase_C-like"/>
</dbReference>
<dbReference type="OMA" id="NWNDNGN"/>
<feature type="region of interest" description="Disordered" evidence="8">
    <location>
        <begin position="114"/>
        <end position="440"/>
    </location>
</feature>
<dbReference type="InterPro" id="IPR027417">
    <property type="entry name" value="P-loop_NTPase"/>
</dbReference>